<dbReference type="Proteomes" id="UP000251088">
    <property type="component" value="Unassembled WGS sequence"/>
</dbReference>
<organism evidence="1 2">
    <name type="scientific">Klebsiella pneumoniae</name>
    <dbReference type="NCBI Taxonomy" id="573"/>
    <lineage>
        <taxon>Bacteria</taxon>
        <taxon>Pseudomonadati</taxon>
        <taxon>Pseudomonadota</taxon>
        <taxon>Gammaproteobacteria</taxon>
        <taxon>Enterobacterales</taxon>
        <taxon>Enterobacteriaceae</taxon>
        <taxon>Klebsiella/Raoultella group</taxon>
        <taxon>Klebsiella</taxon>
        <taxon>Klebsiella pneumoniae complex</taxon>
    </lineage>
</organism>
<dbReference type="EMBL" id="UAWN01000002">
    <property type="protein sequence ID" value="SQC05734.1"/>
    <property type="molecule type" value="Genomic_DNA"/>
</dbReference>
<dbReference type="AlphaFoldDB" id="A0A2X3C1L3"/>
<gene>
    <name evidence="1" type="ORF">NCTC9128_00317</name>
</gene>
<accession>A0A2X3C1L3</accession>
<name>A0A2X3C1L3_KLEPN</name>
<evidence type="ECO:0000313" key="1">
    <source>
        <dbReference type="EMBL" id="SQC05734.1"/>
    </source>
</evidence>
<protein>
    <submittedName>
        <fullName evidence="1">Iron (III) ABC transporter periplasmic binding protein</fullName>
    </submittedName>
</protein>
<reference evidence="1 2" key="1">
    <citation type="submission" date="2018-06" db="EMBL/GenBank/DDBJ databases">
        <authorList>
            <consortium name="Pathogen Informatics"/>
            <person name="Doyle S."/>
        </authorList>
    </citation>
    <scope>NUCLEOTIDE SEQUENCE [LARGE SCALE GENOMIC DNA]</scope>
    <source>
        <strain evidence="1 2">NCTC9128</strain>
    </source>
</reference>
<proteinExistence type="predicted"/>
<sequence>MFTTAHKNKATMDLLYNDILTLGKIFGKRNDALSLVSGWQKRPGVNCRSQRQVPVL</sequence>
<evidence type="ECO:0000313" key="2">
    <source>
        <dbReference type="Proteomes" id="UP000251088"/>
    </source>
</evidence>